<dbReference type="PROSITE" id="PS50002">
    <property type="entry name" value="SH3"/>
    <property type="match status" value="1"/>
</dbReference>
<dbReference type="Proteomes" id="UP001557470">
    <property type="component" value="Unassembled WGS sequence"/>
</dbReference>
<evidence type="ECO:0000256" key="15">
    <source>
        <dbReference type="SAM" id="MobiDB-lite"/>
    </source>
</evidence>
<dbReference type="FunFam" id="2.30.29.30:FF:000184">
    <property type="entry name" value="Rho guanine nucleotide exchange factor (GEF) 25"/>
    <property type="match status" value="1"/>
</dbReference>
<keyword evidence="5" id="KW-0963">Cytoplasm</keyword>
<dbReference type="Pfam" id="PF23587">
    <property type="entry name" value="SH3_KALRN"/>
    <property type="match status" value="1"/>
</dbReference>
<dbReference type="Gene3D" id="1.20.900.10">
    <property type="entry name" value="Dbl homology (DH) domain"/>
    <property type="match status" value="1"/>
</dbReference>
<evidence type="ECO:0000256" key="5">
    <source>
        <dbReference type="ARBA" id="ARBA00022490"/>
    </source>
</evidence>
<evidence type="ECO:0000256" key="10">
    <source>
        <dbReference type="ARBA" id="ARBA00077192"/>
    </source>
</evidence>
<evidence type="ECO:0000313" key="20">
    <source>
        <dbReference type="Proteomes" id="UP001557470"/>
    </source>
</evidence>
<dbReference type="SUPFAM" id="SSF50044">
    <property type="entry name" value="SH3-domain"/>
    <property type="match status" value="1"/>
</dbReference>
<evidence type="ECO:0000256" key="3">
    <source>
        <dbReference type="ARBA" id="ARBA00022443"/>
    </source>
</evidence>
<keyword evidence="4" id="KW-1003">Cell membrane</keyword>
<evidence type="ECO:0000256" key="4">
    <source>
        <dbReference type="ARBA" id="ARBA00022475"/>
    </source>
</evidence>
<gene>
    <name evidence="19" type="ORF">UPYG_G00021400</name>
</gene>
<evidence type="ECO:0000256" key="13">
    <source>
        <dbReference type="ARBA" id="ARBA00083676"/>
    </source>
</evidence>
<dbReference type="InterPro" id="IPR036028">
    <property type="entry name" value="SH3-like_dom_sf"/>
</dbReference>
<evidence type="ECO:0000256" key="1">
    <source>
        <dbReference type="ARBA" id="ARBA00004204"/>
    </source>
</evidence>
<evidence type="ECO:0000256" key="7">
    <source>
        <dbReference type="ARBA" id="ARBA00023136"/>
    </source>
</evidence>
<evidence type="ECO:0000256" key="8">
    <source>
        <dbReference type="ARBA" id="ARBA00054609"/>
    </source>
</evidence>
<dbReference type="GO" id="GO:0005085">
    <property type="term" value="F:guanyl-nucleotide exchange factor activity"/>
    <property type="evidence" value="ECO:0007669"/>
    <property type="project" value="UniProtKB-KW"/>
</dbReference>
<evidence type="ECO:0000259" key="18">
    <source>
        <dbReference type="PROSITE" id="PS50010"/>
    </source>
</evidence>
<dbReference type="CDD" id="cd13241">
    <property type="entry name" value="PH2_Kalirin_Trio_p63RhoGEF"/>
    <property type="match status" value="1"/>
</dbReference>
<protein>
    <recommendedName>
        <fullName evidence="9">Rho guanine nucleotide exchange factor 25</fullName>
    </recommendedName>
    <alternativeName>
        <fullName evidence="12">Guanine nucleotide exchange factor GEFT</fullName>
    </alternativeName>
    <alternativeName>
        <fullName evidence="10">Rac/Cdc42/Rho exchange factor GEFT</fullName>
    </alternativeName>
    <alternativeName>
        <fullName evidence="13">RhoA/Rac/Cdc42 guanine nucleotide exchange factor GEFT</fullName>
    </alternativeName>
    <alternativeName>
        <fullName evidence="11">p63RhoGEF</fullName>
    </alternativeName>
</protein>
<accession>A0ABD0XN11</accession>
<evidence type="ECO:0000256" key="14">
    <source>
        <dbReference type="PROSITE-ProRule" id="PRU00192"/>
    </source>
</evidence>
<dbReference type="SUPFAM" id="SSF50729">
    <property type="entry name" value="PH domain-like"/>
    <property type="match status" value="1"/>
</dbReference>
<keyword evidence="3 14" id="KW-0728">SH3 domain</keyword>
<dbReference type="InterPro" id="IPR047053">
    <property type="entry name" value="Kalirin_TRIO_SH3_2"/>
</dbReference>
<evidence type="ECO:0000256" key="12">
    <source>
        <dbReference type="ARBA" id="ARBA00083464"/>
    </source>
</evidence>
<dbReference type="EMBL" id="JAGEUA010000001">
    <property type="protein sequence ID" value="KAL1022034.1"/>
    <property type="molecule type" value="Genomic_DNA"/>
</dbReference>
<comment type="subcellular location">
    <subcellularLocation>
        <location evidence="2">Cell membrane</location>
    </subcellularLocation>
    <subcellularLocation>
        <location evidence="1">Cytoplasm</location>
        <location evidence="1">Myofibril</location>
        <location evidence="1">Sarcomere</location>
    </subcellularLocation>
</comment>
<comment type="function">
    <text evidence="8">May play a role in actin cytoskeleton reorganization in different tissues since its activation induces formation of actin stress fibers. It works as a guanine nucleotide exchange factor for Rho family of small GTPases. Links specifically G alpha q/11-coupled receptors to RHOA activation. May be an important regulator of processes involved in axon and dendrite formation. In neurons seems to be an exchange factor primarily for RAC1. Involved in skeletal myogenesis.</text>
</comment>
<dbReference type="Gene3D" id="2.30.30.40">
    <property type="entry name" value="SH3 Domains"/>
    <property type="match status" value="1"/>
</dbReference>
<evidence type="ECO:0000259" key="16">
    <source>
        <dbReference type="PROSITE" id="PS50002"/>
    </source>
</evidence>
<dbReference type="InterPro" id="IPR001849">
    <property type="entry name" value="PH_domain"/>
</dbReference>
<dbReference type="FunFam" id="1.20.900.10:FF:000008">
    <property type="entry name" value="rho guanine nucleotide exchange factor 25"/>
    <property type="match status" value="1"/>
</dbReference>
<organism evidence="19 20">
    <name type="scientific">Umbra pygmaea</name>
    <name type="common">Eastern mudminnow</name>
    <dbReference type="NCBI Taxonomy" id="75934"/>
    <lineage>
        <taxon>Eukaryota</taxon>
        <taxon>Metazoa</taxon>
        <taxon>Chordata</taxon>
        <taxon>Craniata</taxon>
        <taxon>Vertebrata</taxon>
        <taxon>Euteleostomi</taxon>
        <taxon>Actinopterygii</taxon>
        <taxon>Neopterygii</taxon>
        <taxon>Teleostei</taxon>
        <taxon>Protacanthopterygii</taxon>
        <taxon>Esociformes</taxon>
        <taxon>Umbridae</taxon>
        <taxon>Umbra</taxon>
    </lineage>
</organism>
<keyword evidence="20" id="KW-1185">Reference proteome</keyword>
<dbReference type="PROSITE" id="PS50003">
    <property type="entry name" value="PH_DOMAIN"/>
    <property type="match status" value="1"/>
</dbReference>
<dbReference type="Pfam" id="PF00621">
    <property type="entry name" value="RhoGEF"/>
    <property type="match status" value="1"/>
</dbReference>
<feature type="domain" description="PH" evidence="17">
    <location>
        <begin position="161"/>
        <end position="271"/>
    </location>
</feature>
<dbReference type="AlphaFoldDB" id="A0ABD0XN11"/>
<dbReference type="CDD" id="cd00160">
    <property type="entry name" value="RhoGEF"/>
    <property type="match status" value="1"/>
</dbReference>
<dbReference type="SMART" id="SM00233">
    <property type="entry name" value="PH"/>
    <property type="match status" value="1"/>
</dbReference>
<keyword evidence="7" id="KW-0472">Membrane</keyword>
<evidence type="ECO:0000256" key="2">
    <source>
        <dbReference type="ARBA" id="ARBA00004236"/>
    </source>
</evidence>
<dbReference type="PANTHER" id="PTHR22826:SF49">
    <property type="entry name" value="KALIRIN"/>
    <property type="match status" value="1"/>
</dbReference>
<evidence type="ECO:0000259" key="17">
    <source>
        <dbReference type="PROSITE" id="PS50003"/>
    </source>
</evidence>
<comment type="caution">
    <text evidence="19">The sequence shown here is derived from an EMBL/GenBank/DDBJ whole genome shotgun (WGS) entry which is preliminary data.</text>
</comment>
<feature type="region of interest" description="Disordered" evidence="15">
    <location>
        <begin position="287"/>
        <end position="330"/>
    </location>
</feature>
<dbReference type="SMART" id="SM00325">
    <property type="entry name" value="RhoGEF"/>
    <property type="match status" value="1"/>
</dbReference>
<dbReference type="InterPro" id="IPR035899">
    <property type="entry name" value="DBL_dom_sf"/>
</dbReference>
<evidence type="ECO:0000256" key="6">
    <source>
        <dbReference type="ARBA" id="ARBA00022658"/>
    </source>
</evidence>
<evidence type="ECO:0000256" key="11">
    <source>
        <dbReference type="ARBA" id="ARBA00083108"/>
    </source>
</evidence>
<dbReference type="SUPFAM" id="SSF48065">
    <property type="entry name" value="DBL homology domain (DH-domain)"/>
    <property type="match status" value="1"/>
</dbReference>
<dbReference type="InterPro" id="IPR011993">
    <property type="entry name" value="PH-like_dom_sf"/>
</dbReference>
<dbReference type="Pfam" id="PF22697">
    <property type="entry name" value="SOS1_NGEF_PH"/>
    <property type="match status" value="1"/>
</dbReference>
<reference evidence="19 20" key="1">
    <citation type="submission" date="2024-06" db="EMBL/GenBank/DDBJ databases">
        <authorList>
            <person name="Pan Q."/>
            <person name="Wen M."/>
            <person name="Jouanno E."/>
            <person name="Zahm M."/>
            <person name="Klopp C."/>
            <person name="Cabau C."/>
            <person name="Louis A."/>
            <person name="Berthelot C."/>
            <person name="Parey E."/>
            <person name="Roest Crollius H."/>
            <person name="Montfort J."/>
            <person name="Robinson-Rechavi M."/>
            <person name="Bouchez O."/>
            <person name="Lampietro C."/>
            <person name="Lopez Roques C."/>
            <person name="Donnadieu C."/>
            <person name="Postlethwait J."/>
            <person name="Bobe J."/>
            <person name="Verreycken H."/>
            <person name="Guiguen Y."/>
        </authorList>
    </citation>
    <scope>NUCLEOTIDE SEQUENCE [LARGE SCALE GENOMIC DNA]</scope>
    <source>
        <strain evidence="19">Up_M1</strain>
        <tissue evidence="19">Testis</tissue>
    </source>
</reference>
<dbReference type="InterPro" id="IPR000219">
    <property type="entry name" value="DH_dom"/>
</dbReference>
<dbReference type="Gene3D" id="2.30.29.30">
    <property type="entry name" value="Pleckstrin-homology domain (PH domain)/Phosphotyrosine-binding domain (PTB)"/>
    <property type="match status" value="1"/>
</dbReference>
<feature type="domain" description="DH" evidence="18">
    <location>
        <begin position="1"/>
        <end position="149"/>
    </location>
</feature>
<dbReference type="PANTHER" id="PTHR22826">
    <property type="entry name" value="RHO GUANINE EXCHANGE FACTOR-RELATED"/>
    <property type="match status" value="1"/>
</dbReference>
<evidence type="ECO:0000256" key="9">
    <source>
        <dbReference type="ARBA" id="ARBA00074312"/>
    </source>
</evidence>
<dbReference type="InterPro" id="IPR055251">
    <property type="entry name" value="SOS1_NGEF_PH"/>
</dbReference>
<name>A0ABD0XN11_UMBPY</name>
<dbReference type="InterPro" id="IPR001452">
    <property type="entry name" value="SH3_domain"/>
</dbReference>
<dbReference type="GO" id="GO:0005886">
    <property type="term" value="C:plasma membrane"/>
    <property type="evidence" value="ECO:0007669"/>
    <property type="project" value="UniProtKB-SubCell"/>
</dbReference>
<evidence type="ECO:0000313" key="19">
    <source>
        <dbReference type="EMBL" id="KAL1022034.1"/>
    </source>
</evidence>
<proteinExistence type="predicted"/>
<feature type="domain" description="SH3" evidence="16">
    <location>
        <begin position="334"/>
        <end position="397"/>
    </location>
</feature>
<dbReference type="InterPro" id="IPR051336">
    <property type="entry name" value="RhoGEF_Guanine_NuclExch_SF"/>
</dbReference>
<dbReference type="GO" id="GO:0030017">
    <property type="term" value="C:sarcomere"/>
    <property type="evidence" value="ECO:0007669"/>
    <property type="project" value="UniProtKB-SubCell"/>
</dbReference>
<sequence>MSRLEVKGIPEEMRGKDKIVFGNIHQIYDWHQEFFLVELEKCVQDHDRLAELFIKHERRLHMYVVYCQNKSRSEFVVLEYESFFEEVQREISCRMSISDFLIKPIQRITKYQLLLKDFLKYTSKAGLDCEEIEVRTELMSLVPKRCNDMMNLGRLQGYEGKLTNQGKLLQQETFCVWEQDGGVLSRSKERRVFLFEQIIIFSELLRKGSATPGYQFKKSIKVSYLAMQENVEGDPCKFVLSSRGSAERFTLQAASPSVKQLWVEHIAELLETQSNFLSALQSPIEYQRKESSGSNPLTRPPSGFGLKASGRPPSVPPTPNGHNTHTHTDGEVQDDEELVLVSQDFSAVREDEITVLRGERVQILASNQHGQCLVYRPANTESPPAEGWVPRSVLHNH</sequence>
<keyword evidence="6" id="KW-0344">Guanine-nucleotide releasing factor</keyword>
<dbReference type="PROSITE" id="PS50010">
    <property type="entry name" value="DH_2"/>
    <property type="match status" value="1"/>
</dbReference>